<proteinExistence type="predicted"/>
<feature type="repeat" description="TPR" evidence="3">
    <location>
        <begin position="87"/>
        <end position="120"/>
    </location>
</feature>
<name>A0A399CTA0_9BACT</name>
<dbReference type="Proteomes" id="UP000266441">
    <property type="component" value="Unassembled WGS sequence"/>
</dbReference>
<feature type="repeat" description="TPR" evidence="3">
    <location>
        <begin position="53"/>
        <end position="86"/>
    </location>
</feature>
<protein>
    <submittedName>
        <fullName evidence="4">Uncharacterized protein</fullName>
    </submittedName>
</protein>
<reference evidence="4 5" key="1">
    <citation type="journal article" date="2015" name="Int. J. Syst. Evol. Microbiol.">
        <title>Mariniphaga sediminis sp. nov., isolated from coastal sediment.</title>
        <authorList>
            <person name="Wang F.Q."/>
            <person name="Shen Q.Y."/>
            <person name="Chen G.J."/>
            <person name="Du Z.J."/>
        </authorList>
    </citation>
    <scope>NUCLEOTIDE SEQUENCE [LARGE SCALE GENOMIC DNA]</scope>
    <source>
        <strain evidence="4 5">SY21</strain>
    </source>
</reference>
<gene>
    <name evidence="4" type="ORF">D1164_20835</name>
</gene>
<dbReference type="SUPFAM" id="SSF48452">
    <property type="entry name" value="TPR-like"/>
    <property type="match status" value="2"/>
</dbReference>
<dbReference type="InterPro" id="IPR019734">
    <property type="entry name" value="TPR_rpt"/>
</dbReference>
<evidence type="ECO:0000313" key="5">
    <source>
        <dbReference type="Proteomes" id="UP000266441"/>
    </source>
</evidence>
<keyword evidence="1" id="KW-0677">Repeat</keyword>
<evidence type="ECO:0000256" key="1">
    <source>
        <dbReference type="ARBA" id="ARBA00022737"/>
    </source>
</evidence>
<dbReference type="OrthoDB" id="638548at2"/>
<keyword evidence="2 3" id="KW-0802">TPR repeat</keyword>
<sequence>MNFRQPFYIFLFLFFNFQITVLSQDKTDLLILQKNYHAALLQIDNEIQKYPQADLYFKKGFVFSQMQNYQNATKAFSLALELEPQNSKFLEEMAEALSSLGNHYDATPFFEQAVVLQPEKHSIAGKLGRNYIQLDKFQKAYDIFAGIYQADSSNVYWNKQFAFCAHQTGKTKHAITLYEKVLDINPRDYASYFNLIRLYQQTEQFGKALETIEAGLGNFPDDAGFYQQKATFFMGNRQYNDARLAYEQYFKAGGDSVYKVLMNYGISLYFTKDENKAIQVLDICAGQLANDPYVLFYLSLSHKNLAQYQTAEAFMNAAIESATPSYLPEMYHHLGQIFGQQRKFEESIAALKKANELDPSNKEVLFEIATTYEEFNSNKTLALNFYRVYLTEAGESAQNVNYALDRIKKIKEDMFFEE</sequence>
<evidence type="ECO:0000313" key="4">
    <source>
        <dbReference type="EMBL" id="RIH63175.1"/>
    </source>
</evidence>
<dbReference type="Pfam" id="PF13181">
    <property type="entry name" value="TPR_8"/>
    <property type="match status" value="2"/>
</dbReference>
<evidence type="ECO:0000256" key="2">
    <source>
        <dbReference type="ARBA" id="ARBA00022803"/>
    </source>
</evidence>
<dbReference type="PROSITE" id="PS50005">
    <property type="entry name" value="TPR"/>
    <property type="match status" value="3"/>
</dbReference>
<dbReference type="AlphaFoldDB" id="A0A399CTA0"/>
<dbReference type="PANTHER" id="PTHR44943">
    <property type="entry name" value="CELLULOSE SYNTHASE OPERON PROTEIN C"/>
    <property type="match status" value="1"/>
</dbReference>
<dbReference type="PROSITE" id="PS50293">
    <property type="entry name" value="TPR_REGION"/>
    <property type="match status" value="1"/>
</dbReference>
<dbReference type="InterPro" id="IPR051685">
    <property type="entry name" value="Ycf3/AcsC/BcsC/TPR_MFPF"/>
</dbReference>
<keyword evidence="5" id="KW-1185">Reference proteome</keyword>
<organism evidence="4 5">
    <name type="scientific">Mariniphaga sediminis</name>
    <dbReference type="NCBI Taxonomy" id="1628158"/>
    <lineage>
        <taxon>Bacteria</taxon>
        <taxon>Pseudomonadati</taxon>
        <taxon>Bacteroidota</taxon>
        <taxon>Bacteroidia</taxon>
        <taxon>Marinilabiliales</taxon>
        <taxon>Prolixibacteraceae</taxon>
        <taxon>Mariniphaga</taxon>
    </lineage>
</organism>
<comment type="caution">
    <text evidence="4">The sequence shown here is derived from an EMBL/GenBank/DDBJ whole genome shotgun (WGS) entry which is preliminary data.</text>
</comment>
<dbReference type="EMBL" id="QWET01000024">
    <property type="protein sequence ID" value="RIH63175.1"/>
    <property type="molecule type" value="Genomic_DNA"/>
</dbReference>
<dbReference type="RefSeq" id="WP_119351842.1">
    <property type="nucleotide sequence ID" value="NZ_QWET01000024.1"/>
</dbReference>
<accession>A0A399CTA0</accession>
<dbReference type="SMART" id="SM00028">
    <property type="entry name" value="TPR"/>
    <property type="match status" value="5"/>
</dbReference>
<dbReference type="InterPro" id="IPR011990">
    <property type="entry name" value="TPR-like_helical_dom_sf"/>
</dbReference>
<dbReference type="Pfam" id="PF14559">
    <property type="entry name" value="TPR_19"/>
    <property type="match status" value="1"/>
</dbReference>
<dbReference type="PANTHER" id="PTHR44943:SF8">
    <property type="entry name" value="TPR REPEAT-CONTAINING PROTEIN MJ0263"/>
    <property type="match status" value="1"/>
</dbReference>
<dbReference type="Gene3D" id="1.25.40.10">
    <property type="entry name" value="Tetratricopeptide repeat domain"/>
    <property type="match status" value="2"/>
</dbReference>
<evidence type="ECO:0000256" key="3">
    <source>
        <dbReference type="PROSITE-ProRule" id="PRU00339"/>
    </source>
</evidence>
<feature type="repeat" description="TPR" evidence="3">
    <location>
        <begin position="328"/>
        <end position="361"/>
    </location>
</feature>